<dbReference type="PANTHER" id="PTHR40072:SF1">
    <property type="entry name" value="MOLYBDOPTERIN-GUANINE DINUCLEOTIDE BIOSYNTHESIS ADAPTER PROTEIN"/>
    <property type="match status" value="1"/>
</dbReference>
<dbReference type="NCBIfam" id="TIGR00176">
    <property type="entry name" value="mobB"/>
    <property type="match status" value="1"/>
</dbReference>
<dbReference type="InterPro" id="IPR004435">
    <property type="entry name" value="MobB_dom"/>
</dbReference>
<dbReference type="Proteomes" id="UP000784880">
    <property type="component" value="Unassembled WGS sequence"/>
</dbReference>
<evidence type="ECO:0000313" key="3">
    <source>
        <dbReference type="Proteomes" id="UP000784880"/>
    </source>
</evidence>
<organism evidence="2 3">
    <name type="scientific">Evansella tamaricis</name>
    <dbReference type="NCBI Taxonomy" id="2069301"/>
    <lineage>
        <taxon>Bacteria</taxon>
        <taxon>Bacillati</taxon>
        <taxon>Bacillota</taxon>
        <taxon>Bacilli</taxon>
        <taxon>Bacillales</taxon>
        <taxon>Bacillaceae</taxon>
        <taxon>Evansella</taxon>
    </lineage>
</organism>
<reference evidence="2 3" key="1">
    <citation type="submission" date="2021-06" db="EMBL/GenBank/DDBJ databases">
        <title>Bacillus sp. RD4P76, an endophyte from a halophyte.</title>
        <authorList>
            <person name="Sun J.-Q."/>
        </authorList>
    </citation>
    <scope>NUCLEOTIDE SEQUENCE [LARGE SCALE GENOMIC DNA]</scope>
    <source>
        <strain evidence="2 3">CGMCC 1.15917</strain>
    </source>
</reference>
<dbReference type="InterPro" id="IPR052539">
    <property type="entry name" value="MGD_biosynthesis_adapter"/>
</dbReference>
<dbReference type="CDD" id="cd03116">
    <property type="entry name" value="MobB"/>
    <property type="match status" value="1"/>
</dbReference>
<keyword evidence="3" id="KW-1185">Reference proteome</keyword>
<protein>
    <submittedName>
        <fullName evidence="2">Molybdopterin-guanine dinucleotide biosynthesis protein B</fullName>
    </submittedName>
</protein>
<dbReference type="EMBL" id="JAHQCS010000073">
    <property type="protein sequence ID" value="MBU9711491.1"/>
    <property type="molecule type" value="Genomic_DNA"/>
</dbReference>
<dbReference type="Pfam" id="PF03205">
    <property type="entry name" value="MobB"/>
    <property type="match status" value="1"/>
</dbReference>
<proteinExistence type="predicted"/>
<gene>
    <name evidence="2" type="primary">mobB</name>
    <name evidence="2" type="ORF">KS419_07070</name>
</gene>
<comment type="caution">
    <text evidence="2">The sequence shown here is derived from an EMBL/GenBank/DDBJ whole genome shotgun (WGS) entry which is preliminary data.</text>
</comment>
<evidence type="ECO:0000313" key="2">
    <source>
        <dbReference type="EMBL" id="MBU9711491.1"/>
    </source>
</evidence>
<name>A0ABS6JD47_9BACI</name>
<accession>A0ABS6JD47</accession>
<feature type="domain" description="Molybdopterin-guanine dinucleotide biosynthesis protein B (MobB)" evidence="1">
    <location>
        <begin position="7"/>
        <end position="139"/>
    </location>
</feature>
<dbReference type="PANTHER" id="PTHR40072">
    <property type="entry name" value="MOLYBDOPTERIN-GUANINE DINUCLEOTIDE BIOSYNTHESIS ADAPTER PROTEIN-RELATED"/>
    <property type="match status" value="1"/>
</dbReference>
<dbReference type="RefSeq" id="WP_217065402.1">
    <property type="nucleotide sequence ID" value="NZ_JAHQCS010000073.1"/>
</dbReference>
<evidence type="ECO:0000259" key="1">
    <source>
        <dbReference type="Pfam" id="PF03205"/>
    </source>
</evidence>
<sequence>MKQKPIIFQIVGYSNSGKTTLISKWIKEISASNLKVAMIKHHGHQSSLSEMDEGKDTNIHRDAGAAGSLVASNDQVQMHMRTDEPLSLEKLLFMYQLFHLDVILIEGFKKEKYPKLLLYRGAEDRDLLFTCTNVEAIICWKEADKEALNNNPVPVFHLREEIEYIRWLMDRINRGVQ</sequence>